<evidence type="ECO:0000256" key="4">
    <source>
        <dbReference type="ARBA" id="ARBA00022475"/>
    </source>
</evidence>
<dbReference type="Proteomes" id="UP001139488">
    <property type="component" value="Unassembled WGS sequence"/>
</dbReference>
<keyword evidence="8 11" id="KW-1133">Transmembrane helix</keyword>
<dbReference type="AlphaFoldDB" id="A0A9X1WF25"/>
<comment type="function">
    <text evidence="10">Inner membrane component of the type II secretion system required for the energy-dependent secretion of extracellular factors such as proteases and toxins from the periplasm.</text>
</comment>
<dbReference type="SUPFAM" id="SSF103054">
    <property type="entry name" value="General secretion pathway protein M, EpsM"/>
    <property type="match status" value="1"/>
</dbReference>
<keyword evidence="13" id="KW-1185">Reference proteome</keyword>
<evidence type="ECO:0000256" key="10">
    <source>
        <dbReference type="PIRNR" id="PIRNR006291"/>
    </source>
</evidence>
<gene>
    <name evidence="12" type="ORF">LNL84_18925</name>
</gene>
<comment type="caution">
    <text evidence="12">The sequence shown here is derived from an EMBL/GenBank/DDBJ whole genome shotgun (WGS) entry which is preliminary data.</text>
</comment>
<dbReference type="GO" id="GO:0015627">
    <property type="term" value="C:type II protein secretion system complex"/>
    <property type="evidence" value="ECO:0007669"/>
    <property type="project" value="InterPro"/>
</dbReference>
<dbReference type="EMBL" id="JAJNNZ010000026">
    <property type="protein sequence ID" value="MCJ2378876.1"/>
    <property type="molecule type" value="Genomic_DNA"/>
</dbReference>
<comment type="similarity">
    <text evidence="2 10">Belongs to the GSP M family.</text>
</comment>
<dbReference type="GO" id="GO:0005886">
    <property type="term" value="C:plasma membrane"/>
    <property type="evidence" value="ECO:0007669"/>
    <property type="project" value="UniProtKB-SubCell"/>
</dbReference>
<evidence type="ECO:0000256" key="2">
    <source>
        <dbReference type="ARBA" id="ARBA00010637"/>
    </source>
</evidence>
<protein>
    <recommendedName>
        <fullName evidence="10">Type II secretion system protein M</fullName>
        <shortName evidence="10">T2SS protein M</shortName>
    </recommendedName>
    <alternativeName>
        <fullName evidence="10">General secretion pathway protein M</fullName>
    </alternativeName>
</protein>
<keyword evidence="9 10" id="KW-0472">Membrane</keyword>
<evidence type="ECO:0000256" key="3">
    <source>
        <dbReference type="ARBA" id="ARBA00022448"/>
    </source>
</evidence>
<keyword evidence="4 10" id="KW-1003">Cell membrane</keyword>
<evidence type="ECO:0000256" key="5">
    <source>
        <dbReference type="ARBA" id="ARBA00022519"/>
    </source>
</evidence>
<name>A0A9X1WF25_9VIBR</name>
<feature type="transmembrane region" description="Helical" evidence="11">
    <location>
        <begin position="21"/>
        <end position="39"/>
    </location>
</feature>
<evidence type="ECO:0000256" key="11">
    <source>
        <dbReference type="SAM" id="Phobius"/>
    </source>
</evidence>
<keyword evidence="5 10" id="KW-0997">Cell inner membrane</keyword>
<evidence type="ECO:0000256" key="6">
    <source>
        <dbReference type="ARBA" id="ARBA00022692"/>
    </source>
</evidence>
<dbReference type="PIRSF" id="PIRSF006291">
    <property type="entry name" value="GspM"/>
    <property type="match status" value="1"/>
</dbReference>
<dbReference type="InterPro" id="IPR007690">
    <property type="entry name" value="T2SS_GspM"/>
</dbReference>
<keyword evidence="3 10" id="KW-0813">Transport</keyword>
<dbReference type="Pfam" id="PF04612">
    <property type="entry name" value="T2SSM"/>
    <property type="match status" value="1"/>
</dbReference>
<accession>A0A9X1WF25</accession>
<evidence type="ECO:0000256" key="1">
    <source>
        <dbReference type="ARBA" id="ARBA00004377"/>
    </source>
</evidence>
<evidence type="ECO:0000313" key="12">
    <source>
        <dbReference type="EMBL" id="MCJ2378876.1"/>
    </source>
</evidence>
<evidence type="ECO:0000256" key="8">
    <source>
        <dbReference type="ARBA" id="ARBA00022989"/>
    </source>
</evidence>
<sequence>MKALTFALQSWWLSISQREQRLVIICSLLLVIGSLYWGVIEPFAQRTERAQVKIQSEKQLLSWVSNQADEIVKSRQAVGVVVSKQPFNQIVTSSTQRFNVELIRMQPRGEQLQVWIKPIPFEFFVNWLSFLQDNHGVIVEALDVTRADQSGVIEVNRLQFRRGG</sequence>
<dbReference type="InterPro" id="IPR023229">
    <property type="entry name" value="T2SS_M_periplasmic_sf"/>
</dbReference>
<evidence type="ECO:0000256" key="7">
    <source>
        <dbReference type="ARBA" id="ARBA00022927"/>
    </source>
</evidence>
<reference evidence="12" key="1">
    <citation type="submission" date="2021-11" db="EMBL/GenBank/DDBJ databases">
        <title>Vibrio ZSDE26 sp. nov. and Vibrio ZSDZ34 sp. nov., isolated from coastal seawater in Qingdao.</title>
        <authorList>
            <person name="Zhang P."/>
        </authorList>
    </citation>
    <scope>NUCLEOTIDE SEQUENCE</scope>
    <source>
        <strain evidence="12">ZSDZ34</strain>
    </source>
</reference>
<dbReference type="RefSeq" id="WP_244359350.1">
    <property type="nucleotide sequence ID" value="NZ_JAJNNZ010000026.1"/>
</dbReference>
<dbReference type="GO" id="GO:0015628">
    <property type="term" value="P:protein secretion by the type II secretion system"/>
    <property type="evidence" value="ECO:0007669"/>
    <property type="project" value="InterPro"/>
</dbReference>
<organism evidence="12 13">
    <name type="scientific">Vibrio gelatinilyticus</name>
    <dbReference type="NCBI Taxonomy" id="2893468"/>
    <lineage>
        <taxon>Bacteria</taxon>
        <taxon>Pseudomonadati</taxon>
        <taxon>Pseudomonadota</taxon>
        <taxon>Gammaproteobacteria</taxon>
        <taxon>Vibrionales</taxon>
        <taxon>Vibrionaceae</taxon>
        <taxon>Vibrio</taxon>
    </lineage>
</organism>
<keyword evidence="7 10" id="KW-0653">Protein transport</keyword>
<evidence type="ECO:0000256" key="9">
    <source>
        <dbReference type="ARBA" id="ARBA00023136"/>
    </source>
</evidence>
<dbReference type="Gene3D" id="3.30.1360.100">
    <property type="entry name" value="General secretion pathway protein M, EpsM"/>
    <property type="match status" value="1"/>
</dbReference>
<proteinExistence type="inferred from homology"/>
<keyword evidence="6 11" id="KW-0812">Transmembrane</keyword>
<comment type="subcellular location">
    <subcellularLocation>
        <location evidence="1">Cell inner membrane</location>
        <topology evidence="1">Single-pass membrane protein</topology>
    </subcellularLocation>
</comment>
<evidence type="ECO:0000313" key="13">
    <source>
        <dbReference type="Proteomes" id="UP001139488"/>
    </source>
</evidence>